<name>A0A9J6GDI4_HAELO</name>
<dbReference type="PANTHER" id="PTHR44170:SF54">
    <property type="entry name" value="FI24025P1"/>
    <property type="match status" value="1"/>
</dbReference>
<dbReference type="GO" id="GO:0098609">
    <property type="term" value="P:cell-cell adhesion"/>
    <property type="evidence" value="ECO:0007669"/>
    <property type="project" value="TreeGrafter"/>
</dbReference>
<dbReference type="SMART" id="SM00060">
    <property type="entry name" value="FN3"/>
    <property type="match status" value="1"/>
</dbReference>
<dbReference type="OrthoDB" id="152385at2759"/>
<dbReference type="OMA" id="RITWHPL"/>
<keyword evidence="1" id="KW-0677">Repeat</keyword>
<evidence type="ECO:0000256" key="1">
    <source>
        <dbReference type="ARBA" id="ARBA00022737"/>
    </source>
</evidence>
<dbReference type="Gene3D" id="2.60.40.10">
    <property type="entry name" value="Immunoglobulins"/>
    <property type="match status" value="2"/>
</dbReference>
<dbReference type="InterPro" id="IPR036116">
    <property type="entry name" value="FN3_sf"/>
</dbReference>
<dbReference type="CDD" id="cd00063">
    <property type="entry name" value="FN3"/>
    <property type="match status" value="2"/>
</dbReference>
<protein>
    <recommendedName>
        <fullName evidence="4">Fibronectin type-III domain-containing protein</fullName>
    </recommendedName>
</protein>
<feature type="domain" description="Fibronectin type-III" evidence="4">
    <location>
        <begin position="63"/>
        <end position="160"/>
    </location>
</feature>
<sequence>MSRRGDGTSRVIPIPGTQLEMTLDSLSPNSAYRVEVVAVNGIGTGPPSEPLFFTTDTEAPSAKPVDVKVIPLNSSSLRVSWKIPLGDSKIAGYYVGYKAEADGRSESFVYKTVESRPGKSQECDIKDLRHGTKYTVLVQAYNGKGPGPSSDETVGETPTSGKCPAHEICGRYAKRLSCYLLAG</sequence>
<feature type="region of interest" description="Disordered" evidence="3">
    <location>
        <begin position="141"/>
        <end position="160"/>
    </location>
</feature>
<evidence type="ECO:0000256" key="3">
    <source>
        <dbReference type="SAM" id="MobiDB-lite"/>
    </source>
</evidence>
<keyword evidence="6" id="KW-1185">Reference proteome</keyword>
<reference evidence="5 6" key="1">
    <citation type="journal article" date="2020" name="Cell">
        <title>Large-Scale Comparative Analyses of Tick Genomes Elucidate Their Genetic Diversity and Vector Capacities.</title>
        <authorList>
            <consortium name="Tick Genome and Microbiome Consortium (TIGMIC)"/>
            <person name="Jia N."/>
            <person name="Wang J."/>
            <person name="Shi W."/>
            <person name="Du L."/>
            <person name="Sun Y."/>
            <person name="Zhan W."/>
            <person name="Jiang J.F."/>
            <person name="Wang Q."/>
            <person name="Zhang B."/>
            <person name="Ji P."/>
            <person name="Bell-Sakyi L."/>
            <person name="Cui X.M."/>
            <person name="Yuan T.T."/>
            <person name="Jiang B.G."/>
            <person name="Yang W.F."/>
            <person name="Lam T.T."/>
            <person name="Chang Q.C."/>
            <person name="Ding S.J."/>
            <person name="Wang X.J."/>
            <person name="Zhu J.G."/>
            <person name="Ruan X.D."/>
            <person name="Zhao L."/>
            <person name="Wei J.T."/>
            <person name="Ye R.Z."/>
            <person name="Que T.C."/>
            <person name="Du C.H."/>
            <person name="Zhou Y.H."/>
            <person name="Cheng J.X."/>
            <person name="Dai P.F."/>
            <person name="Guo W.B."/>
            <person name="Han X.H."/>
            <person name="Huang E.J."/>
            <person name="Li L.F."/>
            <person name="Wei W."/>
            <person name="Gao Y.C."/>
            <person name="Liu J.Z."/>
            <person name="Shao H.Z."/>
            <person name="Wang X."/>
            <person name="Wang C.C."/>
            <person name="Yang T.C."/>
            <person name="Huo Q.B."/>
            <person name="Li W."/>
            <person name="Chen H.Y."/>
            <person name="Chen S.E."/>
            <person name="Zhou L.G."/>
            <person name="Ni X.B."/>
            <person name="Tian J.H."/>
            <person name="Sheng Y."/>
            <person name="Liu T."/>
            <person name="Pan Y.S."/>
            <person name="Xia L.Y."/>
            <person name="Li J."/>
            <person name="Zhao F."/>
            <person name="Cao W.C."/>
        </authorList>
    </citation>
    <scope>NUCLEOTIDE SEQUENCE [LARGE SCALE GENOMIC DNA]</scope>
    <source>
        <strain evidence="5">HaeL-2018</strain>
    </source>
</reference>
<feature type="compositionally biased region" description="Polar residues" evidence="3">
    <location>
        <begin position="150"/>
        <end position="160"/>
    </location>
</feature>
<evidence type="ECO:0000259" key="4">
    <source>
        <dbReference type="PROSITE" id="PS50853"/>
    </source>
</evidence>
<dbReference type="AlphaFoldDB" id="A0A9J6GDI4"/>
<dbReference type="FunFam" id="2.60.40.10:FF:000028">
    <property type="entry name" value="Neuronal cell adhesion molecule"/>
    <property type="match status" value="1"/>
</dbReference>
<evidence type="ECO:0000256" key="2">
    <source>
        <dbReference type="ARBA" id="ARBA00023157"/>
    </source>
</evidence>
<proteinExistence type="predicted"/>
<feature type="domain" description="Fibronectin type-III" evidence="4">
    <location>
        <begin position="1"/>
        <end position="58"/>
    </location>
</feature>
<evidence type="ECO:0000313" key="6">
    <source>
        <dbReference type="Proteomes" id="UP000821853"/>
    </source>
</evidence>
<dbReference type="InterPro" id="IPR003961">
    <property type="entry name" value="FN3_dom"/>
</dbReference>
<dbReference type="PANTHER" id="PTHR44170">
    <property type="entry name" value="PROTEIN SIDEKICK"/>
    <property type="match status" value="1"/>
</dbReference>
<dbReference type="Proteomes" id="UP000821853">
    <property type="component" value="Chromosome 4"/>
</dbReference>
<dbReference type="EMBL" id="JABSTR010000006">
    <property type="protein sequence ID" value="KAH9373458.1"/>
    <property type="molecule type" value="Genomic_DNA"/>
</dbReference>
<evidence type="ECO:0000313" key="5">
    <source>
        <dbReference type="EMBL" id="KAH9373458.1"/>
    </source>
</evidence>
<keyword evidence="2" id="KW-1015">Disulfide bond</keyword>
<dbReference type="SUPFAM" id="SSF49265">
    <property type="entry name" value="Fibronectin type III"/>
    <property type="match status" value="1"/>
</dbReference>
<comment type="caution">
    <text evidence="5">The sequence shown here is derived from an EMBL/GenBank/DDBJ whole genome shotgun (WGS) entry which is preliminary data.</text>
</comment>
<dbReference type="PROSITE" id="PS50853">
    <property type="entry name" value="FN3"/>
    <property type="match status" value="2"/>
</dbReference>
<dbReference type="VEuPathDB" id="VectorBase:HLOH_052819"/>
<accession>A0A9J6GDI4</accession>
<organism evidence="5 6">
    <name type="scientific">Haemaphysalis longicornis</name>
    <name type="common">Bush tick</name>
    <dbReference type="NCBI Taxonomy" id="44386"/>
    <lineage>
        <taxon>Eukaryota</taxon>
        <taxon>Metazoa</taxon>
        <taxon>Ecdysozoa</taxon>
        <taxon>Arthropoda</taxon>
        <taxon>Chelicerata</taxon>
        <taxon>Arachnida</taxon>
        <taxon>Acari</taxon>
        <taxon>Parasitiformes</taxon>
        <taxon>Ixodida</taxon>
        <taxon>Ixodoidea</taxon>
        <taxon>Ixodidae</taxon>
        <taxon>Haemaphysalinae</taxon>
        <taxon>Haemaphysalis</taxon>
    </lineage>
</organism>
<gene>
    <name evidence="5" type="ORF">HPB48_009503</name>
</gene>
<dbReference type="InterPro" id="IPR013783">
    <property type="entry name" value="Ig-like_fold"/>
</dbReference>
<dbReference type="Pfam" id="PF00041">
    <property type="entry name" value="fn3"/>
    <property type="match status" value="2"/>
</dbReference>